<dbReference type="InterPro" id="IPR006439">
    <property type="entry name" value="HAD-SF_hydro_IA"/>
</dbReference>
<dbReference type="InterPro" id="IPR036412">
    <property type="entry name" value="HAD-like_sf"/>
</dbReference>
<evidence type="ECO:0000313" key="2">
    <source>
        <dbReference type="EMBL" id="MFB6397988.1"/>
    </source>
</evidence>
<dbReference type="SUPFAM" id="SSF56784">
    <property type="entry name" value="HAD-like"/>
    <property type="match status" value="1"/>
</dbReference>
<dbReference type="NCBIfam" id="TIGR01509">
    <property type="entry name" value="HAD-SF-IA-v3"/>
    <property type="match status" value="1"/>
</dbReference>
<dbReference type="SFLD" id="SFLDG01129">
    <property type="entry name" value="C1.5:_HAD__Beta-PGM__Phosphata"/>
    <property type="match status" value="1"/>
</dbReference>
<reference evidence="2 3" key="1">
    <citation type="submission" date="2024-04" db="EMBL/GenBank/DDBJ databases">
        <title>Polymorphospora sp. isolated from Baiyangdian Lake in Xiong'an New Area.</title>
        <authorList>
            <person name="Zhang X."/>
            <person name="Liu J."/>
        </authorList>
    </citation>
    <scope>NUCLEOTIDE SEQUENCE [LARGE SCALE GENOMIC DNA]</scope>
    <source>
        <strain evidence="2 3">2-325</strain>
    </source>
</reference>
<dbReference type="RefSeq" id="WP_375736895.1">
    <property type="nucleotide sequence ID" value="NZ_JBCGDC010000187.1"/>
</dbReference>
<dbReference type="EMBL" id="JBCGDC010000187">
    <property type="protein sequence ID" value="MFB6397988.1"/>
    <property type="molecule type" value="Genomic_DNA"/>
</dbReference>
<dbReference type="PANTHER" id="PTHR43316:SF3">
    <property type="entry name" value="HALOACID DEHALOGENASE, TYPE II (AFU_ORTHOLOGUE AFUA_2G07750)-RELATED"/>
    <property type="match status" value="1"/>
</dbReference>
<evidence type="ECO:0000256" key="1">
    <source>
        <dbReference type="ARBA" id="ARBA00022801"/>
    </source>
</evidence>
<keyword evidence="1 2" id="KW-0378">Hydrolase</keyword>
<organism evidence="2 3">
    <name type="scientific">Polymorphospora lycopeni</name>
    <dbReference type="NCBI Taxonomy" id="3140240"/>
    <lineage>
        <taxon>Bacteria</taxon>
        <taxon>Bacillati</taxon>
        <taxon>Actinomycetota</taxon>
        <taxon>Actinomycetes</taxon>
        <taxon>Micromonosporales</taxon>
        <taxon>Micromonosporaceae</taxon>
        <taxon>Polymorphospora</taxon>
    </lineage>
</organism>
<evidence type="ECO:0000313" key="3">
    <source>
        <dbReference type="Proteomes" id="UP001582793"/>
    </source>
</evidence>
<dbReference type="GO" id="GO:0016787">
    <property type="term" value="F:hydrolase activity"/>
    <property type="evidence" value="ECO:0007669"/>
    <property type="project" value="UniProtKB-KW"/>
</dbReference>
<gene>
    <name evidence="2" type="ORF">AAFH96_33655</name>
</gene>
<dbReference type="InterPro" id="IPR051540">
    <property type="entry name" value="S-2-haloacid_dehalogenase"/>
</dbReference>
<dbReference type="Proteomes" id="UP001582793">
    <property type="component" value="Unassembled WGS sequence"/>
</dbReference>
<protein>
    <submittedName>
        <fullName evidence="2">HAD-IA family hydrolase</fullName>
    </submittedName>
</protein>
<accession>A0ABV5D152</accession>
<dbReference type="PRINTS" id="PR00413">
    <property type="entry name" value="HADHALOGNASE"/>
</dbReference>
<proteinExistence type="predicted"/>
<dbReference type="Gene3D" id="3.40.50.1000">
    <property type="entry name" value="HAD superfamily/HAD-like"/>
    <property type="match status" value="1"/>
</dbReference>
<keyword evidence="3" id="KW-1185">Reference proteome</keyword>
<sequence>MSQRKRVTALLLDLDGVLRRWDPAVTAVVEREYSLATGSLHGAAMAPERLNPAVTGQVSHADWMAGVAEALAEQAGGVDTARAAVGAWQAYRGEVDPDVLALVREVRAAGVRVGLGTNATDLLDADLAALGLAGEVDLVVNSSVVGAAKPSREYYHAAATALATVPDQVLLVDDDDRAVRGARAAGLSALRWSGPADLPYVRAALAA</sequence>
<name>A0ABV5D152_9ACTN</name>
<dbReference type="PANTHER" id="PTHR43316">
    <property type="entry name" value="HYDROLASE, HALOACID DELAHOGENASE-RELATED"/>
    <property type="match status" value="1"/>
</dbReference>
<dbReference type="Pfam" id="PF00702">
    <property type="entry name" value="Hydrolase"/>
    <property type="match status" value="1"/>
</dbReference>
<dbReference type="InterPro" id="IPR023214">
    <property type="entry name" value="HAD_sf"/>
</dbReference>
<dbReference type="SFLD" id="SFLDS00003">
    <property type="entry name" value="Haloacid_Dehalogenase"/>
    <property type="match status" value="1"/>
</dbReference>
<comment type="caution">
    <text evidence="2">The sequence shown here is derived from an EMBL/GenBank/DDBJ whole genome shotgun (WGS) entry which is preliminary data.</text>
</comment>